<gene>
    <name evidence="3" type="ORF">CIMG_09229</name>
</gene>
<dbReference type="AlphaFoldDB" id="A0A0E1RUM7"/>
<accession>A0A0E1RUM7</accession>
<sequence length="811" mass="89378">MTSAPSNRPASSLSESWATLSNSDAHSEDEWRSEHTDNMSLVGHSVADDVASLGSRDLESDIDSEDTESHCSESRPFLPPIYREAENNFENEHKMQASFMSTSESIVFDEPDYWPSTEVVELKHTVQVLDKADALRFGVPFDIGQGDLAISVQQSVSKKPIDVEKPFRVLYIGNPMFKSNVLDKLGDVLVTSPKNSVYAGSANSSRFHVVPASFGPDATPNYAELLPIHVQLVVEEAVSAEALAGPRNADSIGLSFKDREPVISTRTESGFQLISASSWVAPDITIFFVRETEDISTYATRNLAFTFMERHNIPAMVISESPLWDGHDSSISIDPRTLHICLESRDPGSGSSKVVGRYPIDLVTFENISPAQLNRNLASLAGIHPKEQAKLVSLRRYTNQDGRMSDIAKYGTGSNCYHFWKDGCNLRTMNGRILGLIIGVAMICLCCTGLGTLLFALFKYFAGFANVSVSIAHGKISAGSHTTLIPSTKSNSMGTSLLPKSNAVVLSSCAKDKSLSVNDDILKLTHSNVQKPNNTDKFQVYVVGDCHVIIKVPTRISSMRKVPKFEVKITKADTKLDFHLSKLFDNVYTLRLAREDAHGVMNVTISAKAKPLVEQITEIDFGTPWLKIASWKKAAQSLSYQLRNDLSAAQAGISEAYYRVFFDLQSVSDTFRAESGFGPQASIKQILKAACETVSKAKRYSEEIQKESSELMKESSRLLREQAQIIAKETTEIAHGMFSKVQQHAKRARQSALNVDLTQLKRTAERATKSQSLAAAQKQAFHLARDARLGWRKPQESCNGKSCSAKGIKQR</sequence>
<proteinExistence type="predicted"/>
<feature type="region of interest" description="Disordered" evidence="1">
    <location>
        <begin position="786"/>
        <end position="811"/>
    </location>
</feature>
<evidence type="ECO:0000256" key="2">
    <source>
        <dbReference type="SAM" id="Phobius"/>
    </source>
</evidence>
<evidence type="ECO:0008006" key="5">
    <source>
        <dbReference type="Google" id="ProtNLM"/>
    </source>
</evidence>
<dbReference type="STRING" id="246410.A0A0E1RUM7"/>
<feature type="compositionally biased region" description="Basic and acidic residues" evidence="1">
    <location>
        <begin position="25"/>
        <end position="37"/>
    </location>
</feature>
<dbReference type="EMBL" id="GG704915">
    <property type="protein sequence ID" value="EAS28025.1"/>
    <property type="molecule type" value="Genomic_DNA"/>
</dbReference>
<dbReference type="OrthoDB" id="439943at2759"/>
<dbReference type="RefSeq" id="XP_001239608.1">
    <property type="nucleotide sequence ID" value="XM_001239607.2"/>
</dbReference>
<evidence type="ECO:0000256" key="1">
    <source>
        <dbReference type="SAM" id="MobiDB-lite"/>
    </source>
</evidence>
<feature type="region of interest" description="Disordered" evidence="1">
    <location>
        <begin position="57"/>
        <end position="76"/>
    </location>
</feature>
<keyword evidence="2" id="KW-1133">Transmembrane helix</keyword>
<dbReference type="Proteomes" id="UP000001261">
    <property type="component" value="Unassembled WGS sequence"/>
</dbReference>
<evidence type="ECO:0000313" key="3">
    <source>
        <dbReference type="EMBL" id="EAS28025.1"/>
    </source>
</evidence>
<protein>
    <recommendedName>
        <fullName evidence="5">Transmembrane protein</fullName>
    </recommendedName>
</protein>
<feature type="transmembrane region" description="Helical" evidence="2">
    <location>
        <begin position="433"/>
        <end position="458"/>
    </location>
</feature>
<organism evidence="3 4">
    <name type="scientific">Coccidioides immitis (strain RS)</name>
    <name type="common">Valley fever fungus</name>
    <dbReference type="NCBI Taxonomy" id="246410"/>
    <lineage>
        <taxon>Eukaryota</taxon>
        <taxon>Fungi</taxon>
        <taxon>Dikarya</taxon>
        <taxon>Ascomycota</taxon>
        <taxon>Pezizomycotina</taxon>
        <taxon>Eurotiomycetes</taxon>
        <taxon>Eurotiomycetidae</taxon>
        <taxon>Onygenales</taxon>
        <taxon>Onygenaceae</taxon>
        <taxon>Coccidioides</taxon>
    </lineage>
</organism>
<dbReference type="VEuPathDB" id="FungiDB:CIMG_09229"/>
<evidence type="ECO:0000313" key="4">
    <source>
        <dbReference type="Proteomes" id="UP000001261"/>
    </source>
</evidence>
<feature type="compositionally biased region" description="Polar residues" evidence="1">
    <location>
        <begin position="1"/>
        <end position="24"/>
    </location>
</feature>
<feature type="compositionally biased region" description="Basic and acidic residues" evidence="1">
    <location>
        <begin position="786"/>
        <end position="795"/>
    </location>
</feature>
<reference evidence="4" key="2">
    <citation type="journal article" date="2010" name="Genome Res.">
        <title>Population genomic sequencing of Coccidioides fungi reveals recent hybridization and transposon control.</title>
        <authorList>
            <person name="Neafsey D.E."/>
            <person name="Barker B.M."/>
            <person name="Sharpton T.J."/>
            <person name="Stajich J.E."/>
            <person name="Park D.J."/>
            <person name="Whiston E."/>
            <person name="Hung C.-Y."/>
            <person name="McMahan C."/>
            <person name="White J."/>
            <person name="Sykes S."/>
            <person name="Heiman D."/>
            <person name="Young S."/>
            <person name="Zeng Q."/>
            <person name="Abouelleil A."/>
            <person name="Aftuck L."/>
            <person name="Bessette D."/>
            <person name="Brown A."/>
            <person name="FitzGerald M."/>
            <person name="Lui A."/>
            <person name="Macdonald J.P."/>
            <person name="Priest M."/>
            <person name="Orbach M.J."/>
            <person name="Galgiani J.N."/>
            <person name="Kirkland T.N."/>
            <person name="Cole G.T."/>
            <person name="Birren B.W."/>
            <person name="Henn M.R."/>
            <person name="Taylor J.W."/>
            <person name="Rounsley S.D."/>
        </authorList>
    </citation>
    <scope>GENOME REANNOTATION</scope>
    <source>
        <strain evidence="4">RS</strain>
    </source>
</reference>
<keyword evidence="2" id="KW-0812">Transmembrane</keyword>
<dbReference type="OMA" id="MCLESRH"/>
<feature type="region of interest" description="Disordered" evidence="1">
    <location>
        <begin position="1"/>
        <end position="46"/>
    </location>
</feature>
<dbReference type="InParanoid" id="A0A0E1RUM7"/>
<dbReference type="GeneID" id="4558547"/>
<keyword evidence="2" id="KW-0472">Membrane</keyword>
<dbReference type="KEGG" id="cim:CIMG_09229"/>
<keyword evidence="4" id="KW-1185">Reference proteome</keyword>
<name>A0A0E1RUM7_COCIM</name>
<reference evidence="4" key="1">
    <citation type="journal article" date="2009" name="Genome Res.">
        <title>Comparative genomic analyses of the human fungal pathogens Coccidioides and their relatives.</title>
        <authorList>
            <person name="Sharpton T.J."/>
            <person name="Stajich J.E."/>
            <person name="Rounsley S.D."/>
            <person name="Gardner M.J."/>
            <person name="Wortman J.R."/>
            <person name="Jordar V.S."/>
            <person name="Maiti R."/>
            <person name="Kodira C.D."/>
            <person name="Neafsey D.E."/>
            <person name="Zeng Q."/>
            <person name="Hung C.-Y."/>
            <person name="McMahan C."/>
            <person name="Muszewska A."/>
            <person name="Grynberg M."/>
            <person name="Mandel M.A."/>
            <person name="Kellner E.M."/>
            <person name="Barker B.M."/>
            <person name="Galgiani J.N."/>
            <person name="Orbach M.J."/>
            <person name="Kirkland T.N."/>
            <person name="Cole G.T."/>
            <person name="Henn M.R."/>
            <person name="Birren B.W."/>
            <person name="Taylor J.W."/>
        </authorList>
    </citation>
    <scope>NUCLEOTIDE SEQUENCE [LARGE SCALE GENOMIC DNA]</scope>
    <source>
        <strain evidence="4">RS</strain>
    </source>
</reference>